<dbReference type="GO" id="GO:0008270">
    <property type="term" value="F:zinc ion binding"/>
    <property type="evidence" value="ECO:0007669"/>
    <property type="project" value="UniProtKB-KW"/>
</dbReference>
<keyword evidence="1" id="KW-0804">Transcription</keyword>
<proteinExistence type="inferred from homology"/>
<protein>
    <recommendedName>
        <fullName evidence="1">PHD finger protein ALFIN-LIKE</fullName>
    </recommendedName>
</protein>
<dbReference type="AlphaFoldDB" id="A0A9W3DSE0"/>
<dbReference type="InterPro" id="IPR021998">
    <property type="entry name" value="Alfin_N"/>
</dbReference>
<dbReference type="GO" id="GO:0006355">
    <property type="term" value="P:regulation of DNA-templated transcription"/>
    <property type="evidence" value="ECO:0007669"/>
    <property type="project" value="UniProtKB-UniRule"/>
</dbReference>
<comment type="function">
    <text evidence="1">Histone-binding component that specifically recognizes H3 tails trimethylated on 'Lys-4' (H3K4me3), which mark transcription start sites of virtually all active genes.</text>
</comment>
<feature type="domain" description="Alfin N-terminal" evidence="2">
    <location>
        <begin position="70"/>
        <end position="167"/>
    </location>
</feature>
<evidence type="ECO:0000256" key="1">
    <source>
        <dbReference type="RuleBase" id="RU369089"/>
    </source>
</evidence>
<evidence type="ECO:0000313" key="4">
    <source>
        <dbReference type="RefSeq" id="XP_056866811.1"/>
    </source>
</evidence>
<keyword evidence="1" id="KW-0539">Nucleus</keyword>
<dbReference type="Pfam" id="PF12165">
    <property type="entry name" value="Alfin"/>
    <property type="match status" value="1"/>
</dbReference>
<dbReference type="GO" id="GO:0005634">
    <property type="term" value="C:nucleus"/>
    <property type="evidence" value="ECO:0007669"/>
    <property type="project" value="UniProtKB-SubCell"/>
</dbReference>
<dbReference type="GO" id="GO:0000976">
    <property type="term" value="F:transcription cis-regulatory region binding"/>
    <property type="evidence" value="ECO:0007669"/>
    <property type="project" value="TreeGrafter"/>
</dbReference>
<sequence>MFNESPDLSTLIDVPLSHIPQSVYRTTRNWHNKGLVTTPNPRWYRPIANRNSCIVNVRRCKGFVSAMTTKRAYKLCGCFSNDHDVWDVLCTPVVSDENLCLYGLPNGSWEVDLPVDEVPPELPEPALGINFARDGMAKENWVSLIAVHSDSWLISAAFYIGARFSFDKN</sequence>
<keyword evidence="1" id="KW-0862">Zinc</keyword>
<accession>A0A9W3DSE0</accession>
<keyword evidence="3" id="KW-1185">Reference proteome</keyword>
<dbReference type="PANTHER" id="PTHR12321:SF132">
    <property type="entry name" value="PHD FINGER PROTEIN ALFIN-LIKE"/>
    <property type="match status" value="1"/>
</dbReference>
<dbReference type="InterPro" id="IPR045104">
    <property type="entry name" value="Alfin"/>
</dbReference>
<keyword evidence="1" id="KW-0156">Chromatin regulator</keyword>
<dbReference type="GeneID" id="108836660"/>
<comment type="similarity">
    <text evidence="1">Belongs to the Alfin family.</text>
</comment>
<dbReference type="GO" id="GO:0003712">
    <property type="term" value="F:transcription coregulator activity"/>
    <property type="evidence" value="ECO:0007669"/>
    <property type="project" value="TreeGrafter"/>
</dbReference>
<comment type="subcellular location">
    <subcellularLocation>
        <location evidence="1">Nucleus</location>
    </subcellularLocation>
</comment>
<dbReference type="OrthoDB" id="1638469at2759"/>
<comment type="domain">
    <text evidence="1">The PHD-type zinc finger mediates the binding to H3K4me3.</text>
</comment>
<name>A0A9W3DSE0_RAPSA</name>
<keyword evidence="1" id="KW-0479">Metal-binding</keyword>
<evidence type="ECO:0000259" key="2">
    <source>
        <dbReference type="Pfam" id="PF12165"/>
    </source>
</evidence>
<dbReference type="PANTHER" id="PTHR12321">
    <property type="entry name" value="CPG BINDING PROTEIN"/>
    <property type="match status" value="1"/>
</dbReference>
<evidence type="ECO:0000313" key="3">
    <source>
        <dbReference type="Proteomes" id="UP000504610"/>
    </source>
</evidence>
<dbReference type="Proteomes" id="UP000504610">
    <property type="component" value="Chromosome 5"/>
</dbReference>
<dbReference type="GO" id="GO:0006325">
    <property type="term" value="P:chromatin organization"/>
    <property type="evidence" value="ECO:0007669"/>
    <property type="project" value="UniProtKB-UniRule"/>
</dbReference>
<reference evidence="3" key="1">
    <citation type="journal article" date="2019" name="Database">
        <title>The radish genome database (RadishGD): an integrated information resource for radish genomics.</title>
        <authorList>
            <person name="Yu H.J."/>
            <person name="Baek S."/>
            <person name="Lee Y.J."/>
            <person name="Cho A."/>
            <person name="Mun J.H."/>
        </authorList>
    </citation>
    <scope>NUCLEOTIDE SEQUENCE [LARGE SCALE GENOMIC DNA]</scope>
    <source>
        <strain evidence="3">cv. WK10039</strain>
    </source>
</reference>
<organism evidence="3 4">
    <name type="scientific">Raphanus sativus</name>
    <name type="common">Radish</name>
    <name type="synonym">Raphanus raphanistrum var. sativus</name>
    <dbReference type="NCBI Taxonomy" id="3726"/>
    <lineage>
        <taxon>Eukaryota</taxon>
        <taxon>Viridiplantae</taxon>
        <taxon>Streptophyta</taxon>
        <taxon>Embryophyta</taxon>
        <taxon>Tracheophyta</taxon>
        <taxon>Spermatophyta</taxon>
        <taxon>Magnoliopsida</taxon>
        <taxon>eudicotyledons</taxon>
        <taxon>Gunneridae</taxon>
        <taxon>Pentapetalae</taxon>
        <taxon>rosids</taxon>
        <taxon>malvids</taxon>
        <taxon>Brassicales</taxon>
        <taxon>Brassicaceae</taxon>
        <taxon>Brassiceae</taxon>
        <taxon>Raphanus</taxon>
    </lineage>
</organism>
<comment type="subunit">
    <text evidence="1">Interacts with H3K4me3 and to a lesser extent with H3K4me2.</text>
</comment>
<keyword evidence="1" id="KW-0863">Zinc-finger</keyword>
<gene>
    <name evidence="4" type="primary">LOC108836660</name>
</gene>
<dbReference type="GO" id="GO:0042393">
    <property type="term" value="F:histone binding"/>
    <property type="evidence" value="ECO:0007669"/>
    <property type="project" value="UniProtKB-UniRule"/>
</dbReference>
<dbReference type="RefSeq" id="XP_056866811.1">
    <property type="nucleotide sequence ID" value="XM_057010831.1"/>
</dbReference>
<keyword evidence="1" id="KW-0805">Transcription regulation</keyword>
<dbReference type="KEGG" id="rsz:108836660"/>
<reference evidence="4" key="2">
    <citation type="submission" date="2025-08" db="UniProtKB">
        <authorList>
            <consortium name="RefSeq"/>
        </authorList>
    </citation>
    <scope>IDENTIFICATION</scope>
    <source>
        <tissue evidence="4">Leaf</tissue>
    </source>
</reference>